<evidence type="ECO:0000313" key="2">
    <source>
        <dbReference type="EMBL" id="GAB0056938.1"/>
    </source>
</evidence>
<dbReference type="InterPro" id="IPR019812">
    <property type="entry name" value="Hydgase_assmbl_chp_CS"/>
</dbReference>
<comment type="similarity">
    <text evidence="1">Belongs to the HupF/HypC family.</text>
</comment>
<reference evidence="2 3" key="1">
    <citation type="submission" date="2024-05" db="EMBL/GenBank/DDBJ databases">
        <authorList>
            <consortium name="Candidatus Magnetaquicoccaceae bacterium FCR-1 genome sequencing consortium"/>
            <person name="Shimoshige H."/>
            <person name="Shimamura S."/>
            <person name="Taoka A."/>
            <person name="Kobayashi H."/>
            <person name="Maekawa T."/>
        </authorList>
    </citation>
    <scope>NUCLEOTIDE SEQUENCE [LARGE SCALE GENOMIC DNA]</scope>
    <source>
        <strain evidence="2 3">FCR-1</strain>
    </source>
</reference>
<dbReference type="InterPro" id="IPR001109">
    <property type="entry name" value="Hydrogenase_HupF/HypC"/>
</dbReference>
<organism evidence="2 3">
    <name type="scientific">Candidatus Magnetaquiglobus chichijimensis</name>
    <dbReference type="NCBI Taxonomy" id="3141448"/>
    <lineage>
        <taxon>Bacteria</taxon>
        <taxon>Pseudomonadati</taxon>
        <taxon>Pseudomonadota</taxon>
        <taxon>Magnetococcia</taxon>
        <taxon>Magnetococcales</taxon>
        <taxon>Candidatus Magnetaquicoccaceae</taxon>
        <taxon>Candidatus Magnetaquiglobus</taxon>
    </lineage>
</organism>
<dbReference type="Pfam" id="PF01455">
    <property type="entry name" value="HupF_HypC"/>
    <property type="match status" value="1"/>
</dbReference>
<dbReference type="SUPFAM" id="SSF159127">
    <property type="entry name" value="HupF/HypC-like"/>
    <property type="match status" value="1"/>
</dbReference>
<dbReference type="RefSeq" id="WP_420904654.1">
    <property type="nucleotide sequence ID" value="NZ_BAAFGK010000004.1"/>
</dbReference>
<dbReference type="PROSITE" id="PS01097">
    <property type="entry name" value="HUPF_HYPC"/>
    <property type="match status" value="1"/>
</dbReference>
<protein>
    <recommendedName>
        <fullName evidence="4">HypC/HybG/HupF family hydrogenase formation chaperone</fullName>
    </recommendedName>
</protein>
<dbReference type="PANTHER" id="PTHR35177:SF2">
    <property type="entry name" value="HYDROGENASE MATURATION FACTOR HYBG"/>
    <property type="match status" value="1"/>
</dbReference>
<evidence type="ECO:0008006" key="4">
    <source>
        <dbReference type="Google" id="ProtNLM"/>
    </source>
</evidence>
<dbReference type="PANTHER" id="PTHR35177">
    <property type="entry name" value="HYDROGENASE MATURATION FACTOR HYBG"/>
    <property type="match status" value="1"/>
</dbReference>
<evidence type="ECO:0000256" key="1">
    <source>
        <dbReference type="ARBA" id="ARBA00006018"/>
    </source>
</evidence>
<dbReference type="PRINTS" id="PR00445">
    <property type="entry name" value="HUPFHYPC"/>
</dbReference>
<dbReference type="Gene3D" id="2.30.30.140">
    <property type="match status" value="1"/>
</dbReference>
<name>A0ABQ0C7S1_9PROT</name>
<reference evidence="2 3" key="2">
    <citation type="submission" date="2024-09" db="EMBL/GenBank/DDBJ databases">
        <title>Draft genome sequence of Candidatus Magnetaquicoccaceae bacterium FCR-1.</title>
        <authorList>
            <person name="Shimoshige H."/>
            <person name="Shimamura S."/>
            <person name="Taoka A."/>
            <person name="Kobayashi H."/>
            <person name="Maekawa T."/>
        </authorList>
    </citation>
    <scope>NUCLEOTIDE SEQUENCE [LARGE SCALE GENOMIC DNA]</scope>
    <source>
        <strain evidence="2 3">FCR-1</strain>
    </source>
</reference>
<evidence type="ECO:0000313" key="3">
    <source>
        <dbReference type="Proteomes" id="UP001628193"/>
    </source>
</evidence>
<dbReference type="EMBL" id="BAAFGK010000004">
    <property type="protein sequence ID" value="GAB0056938.1"/>
    <property type="molecule type" value="Genomic_DNA"/>
</dbReference>
<comment type="caution">
    <text evidence="2">The sequence shown here is derived from an EMBL/GenBank/DDBJ whole genome shotgun (WGS) entry which is preliminary data.</text>
</comment>
<keyword evidence="3" id="KW-1185">Reference proteome</keyword>
<proteinExistence type="inferred from homology"/>
<dbReference type="Proteomes" id="UP001628193">
    <property type="component" value="Unassembled WGS sequence"/>
</dbReference>
<gene>
    <name evidence="2" type="ORF">SIID45300_01253</name>
</gene>
<sequence>MCLAIPMQVSAIQEDGFGIVEIDGVRRLVGLTLVDEPQVGDYVIVHAGFAIEILKEADALERIALFREMARLWDEQQGGGSGLEPAAP</sequence>
<accession>A0ABQ0C7S1</accession>
<dbReference type="NCBIfam" id="TIGR00074">
    <property type="entry name" value="hypC_hupF"/>
    <property type="match status" value="1"/>
</dbReference>